<evidence type="ECO:0000313" key="2">
    <source>
        <dbReference type="Proteomes" id="UP001501845"/>
    </source>
</evidence>
<accession>A0ABP7YJH0</accession>
<comment type="caution">
    <text evidence="1">The sequence shown here is derived from an EMBL/GenBank/DDBJ whole genome shotgun (WGS) entry which is preliminary data.</text>
</comment>
<protein>
    <submittedName>
        <fullName evidence="1">Uncharacterized protein</fullName>
    </submittedName>
</protein>
<proteinExistence type="predicted"/>
<reference evidence="2" key="1">
    <citation type="journal article" date="2019" name="Int. J. Syst. Evol. Microbiol.">
        <title>The Global Catalogue of Microorganisms (GCM) 10K type strain sequencing project: providing services to taxonomists for standard genome sequencing and annotation.</title>
        <authorList>
            <consortium name="The Broad Institute Genomics Platform"/>
            <consortium name="The Broad Institute Genome Sequencing Center for Infectious Disease"/>
            <person name="Wu L."/>
            <person name="Ma J."/>
        </authorList>
    </citation>
    <scope>NUCLEOTIDE SEQUENCE [LARGE SCALE GENOMIC DNA]</scope>
    <source>
        <strain evidence="2">JCM 17589</strain>
    </source>
</reference>
<gene>
    <name evidence="1" type="ORF">GCM10022285_32680</name>
</gene>
<organism evidence="1 2">
    <name type="scientific">Streptomyces tunisiensis</name>
    <dbReference type="NCBI Taxonomy" id="948699"/>
    <lineage>
        <taxon>Bacteria</taxon>
        <taxon>Bacillati</taxon>
        <taxon>Actinomycetota</taxon>
        <taxon>Actinomycetes</taxon>
        <taxon>Kitasatosporales</taxon>
        <taxon>Streptomycetaceae</taxon>
        <taxon>Streptomyces</taxon>
    </lineage>
</organism>
<dbReference type="EMBL" id="BAABBU010000015">
    <property type="protein sequence ID" value="GAA4137046.1"/>
    <property type="molecule type" value="Genomic_DNA"/>
</dbReference>
<name>A0ABP7YJH0_9ACTN</name>
<evidence type="ECO:0000313" key="1">
    <source>
        <dbReference type="EMBL" id="GAA4137046.1"/>
    </source>
</evidence>
<keyword evidence="2" id="KW-1185">Reference proteome</keyword>
<sequence>MPKRAGSRLAARPLLHEIVLSMTESWVIEGDWRSPVPPEAAARALGARVDAGLGETWLTHANGRSLGLVTNGERAMVMLLADEDDSGEHAVDPGAGGVGDGYVLANGQHDKYPNRDTVPLVEAYRLVEHVVRTGDWPLDAPRAVDR</sequence>
<dbReference type="Proteomes" id="UP001501845">
    <property type="component" value="Unassembled WGS sequence"/>
</dbReference>